<dbReference type="SMART" id="SM00355">
    <property type="entry name" value="ZnF_C2H2"/>
    <property type="match status" value="5"/>
</dbReference>
<name>A0ABD0W1R5_UMBPY</name>
<feature type="domain" description="C2H2-type" evidence="16">
    <location>
        <begin position="142"/>
        <end position="165"/>
    </location>
</feature>
<keyword evidence="6" id="KW-0862">Zinc</keyword>
<feature type="domain" description="C2H2-type" evidence="16">
    <location>
        <begin position="86"/>
        <end position="113"/>
    </location>
</feature>
<keyword evidence="2" id="KW-0678">Repressor</keyword>
<dbReference type="InterPro" id="IPR036236">
    <property type="entry name" value="Znf_C2H2_sf"/>
</dbReference>
<evidence type="ECO:0000256" key="13">
    <source>
        <dbReference type="ARBA" id="ARBA00043251"/>
    </source>
</evidence>
<feature type="compositionally biased region" description="Basic and acidic residues" evidence="15">
    <location>
        <begin position="238"/>
        <end position="247"/>
    </location>
</feature>
<evidence type="ECO:0000256" key="4">
    <source>
        <dbReference type="ARBA" id="ARBA00022737"/>
    </source>
</evidence>
<evidence type="ECO:0000313" key="17">
    <source>
        <dbReference type="EMBL" id="KAL0964799.1"/>
    </source>
</evidence>
<dbReference type="GO" id="GO:0003677">
    <property type="term" value="F:DNA binding"/>
    <property type="evidence" value="ECO:0007669"/>
    <property type="project" value="UniProtKB-KW"/>
</dbReference>
<dbReference type="GO" id="GO:0005634">
    <property type="term" value="C:nucleus"/>
    <property type="evidence" value="ECO:0007669"/>
    <property type="project" value="UniProtKB-SubCell"/>
</dbReference>
<dbReference type="PROSITE" id="PS00028">
    <property type="entry name" value="ZINC_FINGER_C2H2_1"/>
    <property type="match status" value="3"/>
</dbReference>
<keyword evidence="8" id="KW-0238">DNA-binding</keyword>
<dbReference type="FunFam" id="3.30.160.60:FF:001097">
    <property type="entry name" value="IKAROS family zinc finger 5"/>
    <property type="match status" value="1"/>
</dbReference>
<evidence type="ECO:0000256" key="7">
    <source>
        <dbReference type="ARBA" id="ARBA00023015"/>
    </source>
</evidence>
<feature type="compositionally biased region" description="Low complexity" evidence="15">
    <location>
        <begin position="351"/>
        <end position="366"/>
    </location>
</feature>
<keyword evidence="10" id="KW-0539">Nucleus</keyword>
<dbReference type="EMBL" id="JAGEUA010000010">
    <property type="protein sequence ID" value="KAL0964799.1"/>
    <property type="molecule type" value="Genomic_DNA"/>
</dbReference>
<dbReference type="PROSITE" id="PS50157">
    <property type="entry name" value="ZINC_FINGER_C2H2_2"/>
    <property type="match status" value="3"/>
</dbReference>
<organism evidence="17 18">
    <name type="scientific">Umbra pygmaea</name>
    <name type="common">Eastern mudminnow</name>
    <dbReference type="NCBI Taxonomy" id="75934"/>
    <lineage>
        <taxon>Eukaryota</taxon>
        <taxon>Metazoa</taxon>
        <taxon>Chordata</taxon>
        <taxon>Craniata</taxon>
        <taxon>Vertebrata</taxon>
        <taxon>Euteleostomi</taxon>
        <taxon>Actinopterygii</taxon>
        <taxon>Neopterygii</taxon>
        <taxon>Teleostei</taxon>
        <taxon>Protacanthopterygii</taxon>
        <taxon>Esociformes</taxon>
        <taxon>Umbridae</taxon>
        <taxon>Umbra</taxon>
    </lineage>
</organism>
<keyword evidence="7" id="KW-0805">Transcription regulation</keyword>
<keyword evidence="4" id="KW-0677">Repeat</keyword>
<evidence type="ECO:0000256" key="15">
    <source>
        <dbReference type="SAM" id="MobiDB-lite"/>
    </source>
</evidence>
<evidence type="ECO:0000256" key="3">
    <source>
        <dbReference type="ARBA" id="ARBA00022723"/>
    </source>
</evidence>
<gene>
    <name evidence="17" type="ORF">UPYG_G00329110</name>
</gene>
<keyword evidence="3" id="KW-0479">Metal-binding</keyword>
<reference evidence="17 18" key="1">
    <citation type="submission" date="2024-06" db="EMBL/GenBank/DDBJ databases">
        <authorList>
            <person name="Pan Q."/>
            <person name="Wen M."/>
            <person name="Jouanno E."/>
            <person name="Zahm M."/>
            <person name="Klopp C."/>
            <person name="Cabau C."/>
            <person name="Louis A."/>
            <person name="Berthelot C."/>
            <person name="Parey E."/>
            <person name="Roest Crollius H."/>
            <person name="Montfort J."/>
            <person name="Robinson-Rechavi M."/>
            <person name="Bouchez O."/>
            <person name="Lampietro C."/>
            <person name="Lopez Roques C."/>
            <person name="Donnadieu C."/>
            <person name="Postlethwait J."/>
            <person name="Bobe J."/>
            <person name="Verreycken H."/>
            <person name="Guiguen Y."/>
        </authorList>
    </citation>
    <scope>NUCLEOTIDE SEQUENCE [LARGE SCALE GENOMIC DNA]</scope>
    <source>
        <strain evidence="17">Up_M1</strain>
        <tissue evidence="17">Testis</tissue>
    </source>
</reference>
<keyword evidence="5 14" id="KW-0863">Zinc-finger</keyword>
<evidence type="ECO:0000256" key="2">
    <source>
        <dbReference type="ARBA" id="ARBA00022491"/>
    </source>
</evidence>
<dbReference type="SUPFAM" id="SSF57667">
    <property type="entry name" value="beta-beta-alpha zinc fingers"/>
    <property type="match status" value="3"/>
</dbReference>
<dbReference type="Gene3D" id="3.30.160.60">
    <property type="entry name" value="Classic Zinc Finger"/>
    <property type="match status" value="3"/>
</dbReference>
<comment type="similarity">
    <text evidence="11">Belongs to the Ikaros C2H2-type zinc-finger protein family.</text>
</comment>
<dbReference type="InterPro" id="IPR013087">
    <property type="entry name" value="Znf_C2H2_type"/>
</dbReference>
<dbReference type="FunFam" id="3.30.160.60:FF:000924">
    <property type="entry name" value="IKAROS family zinc finger 5"/>
    <property type="match status" value="1"/>
</dbReference>
<evidence type="ECO:0000256" key="9">
    <source>
        <dbReference type="ARBA" id="ARBA00023163"/>
    </source>
</evidence>
<feature type="compositionally biased region" description="Low complexity" evidence="15">
    <location>
        <begin position="273"/>
        <end position="287"/>
    </location>
</feature>
<evidence type="ECO:0000256" key="10">
    <source>
        <dbReference type="ARBA" id="ARBA00023242"/>
    </source>
</evidence>
<sequence>MDDDIKAEPLDFVKDFQEYLTQQTHHVNMISGSVGGEMEMEDFQAAAELPEGGHANGLDHPSVEVSLDDSSGLLVDGFERTYDGKLKCSYCSYASKGTARLIEHIRIHTGEKPHRCHLCPFASAYERHLEAHMRSHTGEKPYKCDLCSFRCSDRSNLSHHRRRRHKLSPMKGAGLRSSLSNKKMLSVLQKKTVSSLGLGGFSRRLLINFSPPSMVVGKPHYLNDREDFPRELPHLHSESYDSVEKTHGVPAAGGAGRDSHITMVDHSPLNQLSSPPTEEQPQSPGSPDRLSCHDVKPFLIQQASGAPVAVSASQGGALHHHHNSSSPDTPDDRCPPVAHSQTYSPSPVHPGPSSDPTSSASNSQPSTPVPALPGNLRDADPQVLQSCQHCDTYFADNILYTIHMGCHGYENPFQCNICGHKCRNKYDFACHFARGQHKQ</sequence>
<evidence type="ECO:0000313" key="18">
    <source>
        <dbReference type="Proteomes" id="UP001557470"/>
    </source>
</evidence>
<protein>
    <recommendedName>
        <fullName evidence="12">Zinc finger protein Pegasus</fullName>
    </recommendedName>
    <alternativeName>
        <fullName evidence="13">Ikaros family zinc finger protein 5</fullName>
    </alternativeName>
</protein>
<dbReference type="FunFam" id="3.30.160.60:FF:000402">
    <property type="entry name" value="IKAROS family zinc finger 5"/>
    <property type="match status" value="1"/>
</dbReference>
<dbReference type="PANTHER" id="PTHR24376">
    <property type="entry name" value="ZINC FINGER PROTEIN"/>
    <property type="match status" value="1"/>
</dbReference>
<dbReference type="Proteomes" id="UP001557470">
    <property type="component" value="Unassembled WGS sequence"/>
</dbReference>
<evidence type="ECO:0000256" key="8">
    <source>
        <dbReference type="ARBA" id="ARBA00023125"/>
    </source>
</evidence>
<dbReference type="PANTHER" id="PTHR24376:SF235">
    <property type="entry name" value="C2H2-TYPE DOMAIN-CONTAINING PROTEIN"/>
    <property type="match status" value="1"/>
</dbReference>
<feature type="domain" description="C2H2-type" evidence="16">
    <location>
        <begin position="114"/>
        <end position="141"/>
    </location>
</feature>
<evidence type="ECO:0000256" key="6">
    <source>
        <dbReference type="ARBA" id="ARBA00022833"/>
    </source>
</evidence>
<evidence type="ECO:0000259" key="16">
    <source>
        <dbReference type="PROSITE" id="PS50157"/>
    </source>
</evidence>
<evidence type="ECO:0000256" key="11">
    <source>
        <dbReference type="ARBA" id="ARBA00038390"/>
    </source>
</evidence>
<dbReference type="GO" id="GO:0008270">
    <property type="term" value="F:zinc ion binding"/>
    <property type="evidence" value="ECO:0007669"/>
    <property type="project" value="UniProtKB-KW"/>
</dbReference>
<comment type="subcellular location">
    <subcellularLocation>
        <location evidence="1">Nucleus</location>
    </subcellularLocation>
</comment>
<accession>A0ABD0W1R5</accession>
<proteinExistence type="inferred from homology"/>
<feature type="region of interest" description="Disordered" evidence="15">
    <location>
        <begin position="305"/>
        <end position="377"/>
    </location>
</feature>
<evidence type="ECO:0000256" key="5">
    <source>
        <dbReference type="ARBA" id="ARBA00022771"/>
    </source>
</evidence>
<feature type="region of interest" description="Disordered" evidence="15">
    <location>
        <begin position="238"/>
        <end position="292"/>
    </location>
</feature>
<evidence type="ECO:0000256" key="14">
    <source>
        <dbReference type="PROSITE-ProRule" id="PRU00042"/>
    </source>
</evidence>
<comment type="caution">
    <text evidence="17">The sequence shown here is derived from an EMBL/GenBank/DDBJ whole genome shotgun (WGS) entry which is preliminary data.</text>
</comment>
<evidence type="ECO:0000256" key="12">
    <source>
        <dbReference type="ARBA" id="ARBA00040442"/>
    </source>
</evidence>
<evidence type="ECO:0000256" key="1">
    <source>
        <dbReference type="ARBA" id="ARBA00004123"/>
    </source>
</evidence>
<keyword evidence="9" id="KW-0804">Transcription</keyword>
<dbReference type="AlphaFoldDB" id="A0ABD0W1R5"/>
<keyword evidence="18" id="KW-1185">Reference proteome</keyword>